<dbReference type="RefSeq" id="WP_131616130.1">
    <property type="nucleotide sequence ID" value="NZ_CP036532.1"/>
</dbReference>
<keyword evidence="9" id="KW-1185">Reference proteome</keyword>
<comment type="cofactor">
    <cofactor evidence="2">
        <name>Mg(2+)</name>
        <dbReference type="ChEBI" id="CHEBI:18420"/>
    </cofactor>
</comment>
<dbReference type="GO" id="GO:0016818">
    <property type="term" value="F:hydrolase activity, acting on acid anhydrides, in phosphorus-containing anhydrides"/>
    <property type="evidence" value="ECO:0007669"/>
    <property type="project" value="InterPro"/>
</dbReference>
<dbReference type="SUPFAM" id="SSF55811">
    <property type="entry name" value="Nudix"/>
    <property type="match status" value="1"/>
</dbReference>
<keyword evidence="6" id="KW-0464">Manganese</keyword>
<dbReference type="KEGG" id="rpod:E0E05_07385"/>
<dbReference type="OrthoDB" id="9805905at2"/>
<evidence type="ECO:0000256" key="5">
    <source>
        <dbReference type="ARBA" id="ARBA00022842"/>
    </source>
</evidence>
<dbReference type="GO" id="GO:0046872">
    <property type="term" value="F:metal ion binding"/>
    <property type="evidence" value="ECO:0007669"/>
    <property type="project" value="UniProtKB-KW"/>
</dbReference>
<evidence type="ECO:0000313" key="9">
    <source>
        <dbReference type="Proteomes" id="UP000293719"/>
    </source>
</evidence>
<accession>A0A4P6V1J2</accession>
<dbReference type="AlphaFoldDB" id="A0A4P6V1J2"/>
<dbReference type="InterPro" id="IPR039121">
    <property type="entry name" value="NUDT19"/>
</dbReference>
<dbReference type="GeneID" id="90767113"/>
<dbReference type="PROSITE" id="PS51462">
    <property type="entry name" value="NUDIX"/>
    <property type="match status" value="1"/>
</dbReference>
<evidence type="ECO:0000313" key="8">
    <source>
        <dbReference type="EMBL" id="QBK30436.1"/>
    </source>
</evidence>
<comment type="cofactor">
    <cofactor evidence="1">
        <name>Mn(2+)</name>
        <dbReference type="ChEBI" id="CHEBI:29035"/>
    </cofactor>
</comment>
<protein>
    <submittedName>
        <fullName evidence="8">Hydrolase</fullName>
    </submittedName>
</protein>
<dbReference type="CDD" id="cd18870">
    <property type="entry name" value="NUDIX_AcylCoAdiphos_Nudt19"/>
    <property type="match status" value="1"/>
</dbReference>
<dbReference type="EMBL" id="CP036532">
    <property type="protein sequence ID" value="QBK30436.1"/>
    <property type="molecule type" value="Genomic_DNA"/>
</dbReference>
<dbReference type="InterPro" id="IPR000086">
    <property type="entry name" value="NUDIX_hydrolase_dom"/>
</dbReference>
<evidence type="ECO:0000259" key="7">
    <source>
        <dbReference type="PROSITE" id="PS51462"/>
    </source>
</evidence>
<feature type="domain" description="Nudix hydrolase" evidence="7">
    <location>
        <begin position="8"/>
        <end position="179"/>
    </location>
</feature>
<name>A0A4P6V1J2_9HYPH</name>
<proteinExistence type="predicted"/>
<dbReference type="PANTHER" id="PTHR12318">
    <property type="entry name" value="TESTOSTERONE-REGULATED PROTEIN RP2"/>
    <property type="match status" value="1"/>
</dbReference>
<sequence>MTQRPALRPADAASLILADMTGKDPLFLMGRRSGGHVFMAHNRVFPGGRVERSDSFARTPDALATADIERLADELGGRSRSRRAAAFGTCALREAHEETGLLLAGAALRTPIRYVARAITPPGQVRRYDTRFFLASVDRARLDYASTDGELADIGWYPLPREDDDAVHQITRVMMRLSHERLCADPALASDAPVPCFRVRNGRRIVEYPADGAFP</sequence>
<keyword evidence="3" id="KW-0479">Metal-binding</keyword>
<dbReference type="InterPro" id="IPR015797">
    <property type="entry name" value="NUDIX_hydrolase-like_dom_sf"/>
</dbReference>
<organism evidence="8 9">
    <name type="scientific">Roseitalea porphyridii</name>
    <dbReference type="NCBI Taxonomy" id="1852022"/>
    <lineage>
        <taxon>Bacteria</taxon>
        <taxon>Pseudomonadati</taxon>
        <taxon>Pseudomonadota</taxon>
        <taxon>Alphaproteobacteria</taxon>
        <taxon>Hyphomicrobiales</taxon>
        <taxon>Ahrensiaceae</taxon>
        <taxon>Roseitalea</taxon>
    </lineage>
</organism>
<reference evidence="8 9" key="1">
    <citation type="journal article" date="2017" name="Int. J. Syst. Evol. Microbiol.">
        <title>Roseitalea porphyridii gen. nov., sp. nov., isolated from a red alga, and reclassification of Hoeflea suaedae Chung et al. 2013 as Pseudohoeflea suaedae gen. nov., comb. nov.</title>
        <authorList>
            <person name="Hyeon J.W."/>
            <person name="Jeong S.E."/>
            <person name="Baek K."/>
            <person name="Jeon C.O."/>
        </authorList>
    </citation>
    <scope>NUCLEOTIDE SEQUENCE [LARGE SCALE GENOMIC DNA]</scope>
    <source>
        <strain evidence="8 9">MA7-20</strain>
    </source>
</reference>
<evidence type="ECO:0000256" key="3">
    <source>
        <dbReference type="ARBA" id="ARBA00022723"/>
    </source>
</evidence>
<keyword evidence="5" id="KW-0460">Magnesium</keyword>
<keyword evidence="4 8" id="KW-0378">Hydrolase</keyword>
<dbReference type="Proteomes" id="UP000293719">
    <property type="component" value="Chromosome"/>
</dbReference>
<dbReference type="PANTHER" id="PTHR12318:SF0">
    <property type="entry name" value="ACYL-COENZYME A DIPHOSPHATASE NUDT19"/>
    <property type="match status" value="1"/>
</dbReference>
<gene>
    <name evidence="8" type="ORF">E0E05_07385</name>
</gene>
<evidence type="ECO:0000256" key="1">
    <source>
        <dbReference type="ARBA" id="ARBA00001936"/>
    </source>
</evidence>
<evidence type="ECO:0000256" key="4">
    <source>
        <dbReference type="ARBA" id="ARBA00022801"/>
    </source>
</evidence>
<dbReference type="Gene3D" id="3.90.79.10">
    <property type="entry name" value="Nucleoside Triphosphate Pyrophosphohydrolase"/>
    <property type="match status" value="2"/>
</dbReference>
<evidence type="ECO:0000256" key="2">
    <source>
        <dbReference type="ARBA" id="ARBA00001946"/>
    </source>
</evidence>
<evidence type="ECO:0000256" key="6">
    <source>
        <dbReference type="ARBA" id="ARBA00023211"/>
    </source>
</evidence>